<evidence type="ECO:0000313" key="2">
    <source>
        <dbReference type="EMBL" id="PGH00628.1"/>
    </source>
</evidence>
<name>A0A2B7WW06_9EURO</name>
<feature type="region of interest" description="Disordered" evidence="1">
    <location>
        <begin position="1"/>
        <end position="28"/>
    </location>
</feature>
<evidence type="ECO:0000256" key="1">
    <source>
        <dbReference type="SAM" id="MobiDB-lite"/>
    </source>
</evidence>
<keyword evidence="3" id="KW-1185">Reference proteome</keyword>
<dbReference type="EMBL" id="PDNB01000183">
    <property type="protein sequence ID" value="PGH00628.1"/>
    <property type="molecule type" value="Genomic_DNA"/>
</dbReference>
<accession>A0A2B7WW06</accession>
<evidence type="ECO:0000313" key="3">
    <source>
        <dbReference type="Proteomes" id="UP000223968"/>
    </source>
</evidence>
<organism evidence="2 3">
    <name type="scientific">Helicocarpus griseus UAMH5409</name>
    <dbReference type="NCBI Taxonomy" id="1447875"/>
    <lineage>
        <taxon>Eukaryota</taxon>
        <taxon>Fungi</taxon>
        <taxon>Dikarya</taxon>
        <taxon>Ascomycota</taxon>
        <taxon>Pezizomycotina</taxon>
        <taxon>Eurotiomycetes</taxon>
        <taxon>Eurotiomycetidae</taxon>
        <taxon>Onygenales</taxon>
        <taxon>Ajellomycetaceae</taxon>
        <taxon>Helicocarpus</taxon>
    </lineage>
</organism>
<sequence>MEYAQQPLTTPLSPNKRRRILQESSETDGEMSIERYLYRLDKYRTRSSENPWPFPFKLERPREEIPCEGTSLTNLKRNMHEILWMHGFESDKTYLSIGMAAKPGYPEGNIPVPAVVIAVDGVCSPRLEAWSAAQEELKSLLNDNGFGDVLVEIYNEERSFTPFIEPLLPTDPVIEAYEKEKDSIVECLDNLLGQSWAAMSLFKYGLGTTKKLEPALVIYVRPRTIQDWRNVGDNMRDPFLEST</sequence>
<protein>
    <submittedName>
        <fullName evidence="2">Uncharacterized protein</fullName>
    </submittedName>
</protein>
<gene>
    <name evidence="2" type="ORF">AJ79_08144</name>
</gene>
<feature type="compositionally biased region" description="Polar residues" evidence="1">
    <location>
        <begin position="1"/>
        <end position="13"/>
    </location>
</feature>
<comment type="caution">
    <text evidence="2">The sequence shown here is derived from an EMBL/GenBank/DDBJ whole genome shotgun (WGS) entry which is preliminary data.</text>
</comment>
<dbReference type="Proteomes" id="UP000223968">
    <property type="component" value="Unassembled WGS sequence"/>
</dbReference>
<dbReference type="AlphaFoldDB" id="A0A2B7WW06"/>
<reference evidence="2 3" key="1">
    <citation type="submission" date="2017-10" db="EMBL/GenBank/DDBJ databases">
        <title>Comparative genomics in systemic dimorphic fungi from Ajellomycetaceae.</title>
        <authorList>
            <person name="Munoz J.F."/>
            <person name="Mcewen J.G."/>
            <person name="Clay O.K."/>
            <person name="Cuomo C.A."/>
        </authorList>
    </citation>
    <scope>NUCLEOTIDE SEQUENCE [LARGE SCALE GENOMIC DNA]</scope>
    <source>
        <strain evidence="2 3">UAMH5409</strain>
    </source>
</reference>
<proteinExistence type="predicted"/>
<dbReference type="OrthoDB" id="5424209at2759"/>